<dbReference type="AlphaFoldDB" id="A0A815U3Q5"/>
<dbReference type="GO" id="GO:0006508">
    <property type="term" value="P:proteolysis"/>
    <property type="evidence" value="ECO:0007669"/>
    <property type="project" value="InterPro"/>
</dbReference>
<sequence>MNLSSVEIDTHFPVGECLPKQPTGALQLLTKHPQYDGRQVTIAIIDTGIDPLEQLVQQIDAIDTFVNNLMLKVANGEVITVVDLQTLVRDAVARPSLYAEKERLRKERNQLDDIDDQ</sequence>
<evidence type="ECO:0000313" key="1">
    <source>
        <dbReference type="EMBL" id="CAF1510607.1"/>
    </source>
</evidence>
<protein>
    <submittedName>
        <fullName evidence="1">Uncharacterized protein</fullName>
    </submittedName>
</protein>
<gene>
    <name evidence="1" type="ORF">EDS130_LOCUS43223</name>
</gene>
<dbReference type="InterPro" id="IPR036852">
    <property type="entry name" value="Peptidase_S8/S53_dom_sf"/>
</dbReference>
<dbReference type="SUPFAM" id="SSF52743">
    <property type="entry name" value="Subtilisin-like"/>
    <property type="match status" value="1"/>
</dbReference>
<reference evidence="1" key="1">
    <citation type="submission" date="2021-02" db="EMBL/GenBank/DDBJ databases">
        <authorList>
            <person name="Nowell W R."/>
        </authorList>
    </citation>
    <scope>NUCLEOTIDE SEQUENCE</scope>
</reference>
<evidence type="ECO:0000313" key="2">
    <source>
        <dbReference type="Proteomes" id="UP000663852"/>
    </source>
</evidence>
<comment type="caution">
    <text evidence="1">The sequence shown here is derived from an EMBL/GenBank/DDBJ whole genome shotgun (WGS) entry which is preliminary data.</text>
</comment>
<name>A0A815U3Q5_ADIRI</name>
<dbReference type="GO" id="GO:0004252">
    <property type="term" value="F:serine-type endopeptidase activity"/>
    <property type="evidence" value="ECO:0007669"/>
    <property type="project" value="InterPro"/>
</dbReference>
<dbReference type="EMBL" id="CAJNOJ010000691">
    <property type="protein sequence ID" value="CAF1510607.1"/>
    <property type="molecule type" value="Genomic_DNA"/>
</dbReference>
<organism evidence="1 2">
    <name type="scientific">Adineta ricciae</name>
    <name type="common">Rotifer</name>
    <dbReference type="NCBI Taxonomy" id="249248"/>
    <lineage>
        <taxon>Eukaryota</taxon>
        <taxon>Metazoa</taxon>
        <taxon>Spiralia</taxon>
        <taxon>Gnathifera</taxon>
        <taxon>Rotifera</taxon>
        <taxon>Eurotatoria</taxon>
        <taxon>Bdelloidea</taxon>
        <taxon>Adinetida</taxon>
        <taxon>Adinetidae</taxon>
        <taxon>Adineta</taxon>
    </lineage>
</organism>
<dbReference type="Proteomes" id="UP000663852">
    <property type="component" value="Unassembled WGS sequence"/>
</dbReference>
<proteinExistence type="predicted"/>
<dbReference type="OrthoDB" id="10256524at2759"/>
<accession>A0A815U3Q5</accession>